<keyword evidence="2" id="KW-0255">Endonuclease</keyword>
<feature type="compositionally biased region" description="Low complexity" evidence="1">
    <location>
        <begin position="226"/>
        <end position="242"/>
    </location>
</feature>
<evidence type="ECO:0000256" key="1">
    <source>
        <dbReference type="SAM" id="MobiDB-lite"/>
    </source>
</evidence>
<dbReference type="InterPro" id="IPR038563">
    <property type="entry name" value="Endonuclease_7_sf"/>
</dbReference>
<dbReference type="GO" id="GO:0004519">
    <property type="term" value="F:endonuclease activity"/>
    <property type="evidence" value="ECO:0007669"/>
    <property type="project" value="UniProtKB-KW"/>
</dbReference>
<feature type="region of interest" description="Disordered" evidence="1">
    <location>
        <begin position="215"/>
        <end position="255"/>
    </location>
</feature>
<proteinExistence type="predicted"/>
<protein>
    <submittedName>
        <fullName evidence="2">Endonuclease VII domain-containing protein</fullName>
    </submittedName>
</protein>
<sequence>MVSTKFCGDCGDYRPVSEFSKNARSRDGLAFYCRMHLAERSLRSRESRRTKPRVYRQPAKDLVVPEGSKWCADCDRVLPLEDFVRTVRTRSGYHAYCKPCHSKRGKVSREEVGGSRTYHLSRRYGITAAEADYLLSQQGGLCAICKKSAAVHVDHDHATGAVRALLCFNCNGGLGQFRDDPDVLRAAADYVRFHTLRQHVLAACAAAGIGPVRAIRPGEPPVGSQRRPSARGTSTRSTGRSSGARRRTQAGEADE</sequence>
<name>A0ABW4XGC1_9ACTN</name>
<gene>
    <name evidence="2" type="ORF">ACFSHS_19610</name>
</gene>
<keyword evidence="3" id="KW-1185">Reference proteome</keyword>
<organism evidence="2 3">
    <name type="scientific">Blastococcus deserti</name>
    <dbReference type="NCBI Taxonomy" id="2259033"/>
    <lineage>
        <taxon>Bacteria</taxon>
        <taxon>Bacillati</taxon>
        <taxon>Actinomycetota</taxon>
        <taxon>Actinomycetes</taxon>
        <taxon>Geodermatophilales</taxon>
        <taxon>Geodermatophilaceae</taxon>
        <taxon>Blastococcus</taxon>
    </lineage>
</organism>
<accession>A0ABW4XGC1</accession>
<dbReference type="Pfam" id="PF02945">
    <property type="entry name" value="Endonuclease_7"/>
    <property type="match status" value="1"/>
</dbReference>
<dbReference type="InterPro" id="IPR044925">
    <property type="entry name" value="His-Me_finger_sf"/>
</dbReference>
<dbReference type="EMBL" id="JBHUHP010000028">
    <property type="protein sequence ID" value="MFD2093775.1"/>
    <property type="molecule type" value="Genomic_DNA"/>
</dbReference>
<dbReference type="Gene3D" id="3.40.1800.10">
    <property type="entry name" value="His-Me finger endonucleases"/>
    <property type="match status" value="1"/>
</dbReference>
<dbReference type="Proteomes" id="UP001597402">
    <property type="component" value="Unassembled WGS sequence"/>
</dbReference>
<keyword evidence="2" id="KW-0378">Hydrolase</keyword>
<dbReference type="InterPro" id="IPR004211">
    <property type="entry name" value="Endonuclease_7"/>
</dbReference>
<dbReference type="RefSeq" id="WP_376879771.1">
    <property type="nucleotide sequence ID" value="NZ_JBHUHP010000028.1"/>
</dbReference>
<evidence type="ECO:0000313" key="2">
    <source>
        <dbReference type="EMBL" id="MFD2093775.1"/>
    </source>
</evidence>
<evidence type="ECO:0000313" key="3">
    <source>
        <dbReference type="Proteomes" id="UP001597402"/>
    </source>
</evidence>
<comment type="caution">
    <text evidence="2">The sequence shown here is derived from an EMBL/GenBank/DDBJ whole genome shotgun (WGS) entry which is preliminary data.</text>
</comment>
<reference evidence="3" key="1">
    <citation type="journal article" date="2019" name="Int. J. Syst. Evol. Microbiol.">
        <title>The Global Catalogue of Microorganisms (GCM) 10K type strain sequencing project: providing services to taxonomists for standard genome sequencing and annotation.</title>
        <authorList>
            <consortium name="The Broad Institute Genomics Platform"/>
            <consortium name="The Broad Institute Genome Sequencing Center for Infectious Disease"/>
            <person name="Wu L."/>
            <person name="Ma J."/>
        </authorList>
    </citation>
    <scope>NUCLEOTIDE SEQUENCE [LARGE SCALE GENOMIC DNA]</scope>
    <source>
        <strain evidence="3">JCM 3338</strain>
    </source>
</reference>
<dbReference type="SUPFAM" id="SSF54060">
    <property type="entry name" value="His-Me finger endonucleases"/>
    <property type="match status" value="1"/>
</dbReference>
<keyword evidence="2" id="KW-0540">Nuclease</keyword>